<proteinExistence type="predicted"/>
<name>A0ACB8V872_9TELE</name>
<reference evidence="1" key="1">
    <citation type="submission" date="2022-04" db="EMBL/GenBank/DDBJ databases">
        <title>Jade perch genome.</title>
        <authorList>
            <person name="Chao B."/>
        </authorList>
    </citation>
    <scope>NUCLEOTIDE SEQUENCE</scope>
    <source>
        <strain evidence="1">CB-2022</strain>
    </source>
</reference>
<protein>
    <submittedName>
        <fullName evidence="1">Uncharacterized protein</fullName>
    </submittedName>
</protein>
<accession>A0ACB8V872</accession>
<evidence type="ECO:0000313" key="1">
    <source>
        <dbReference type="EMBL" id="KAI3351769.1"/>
    </source>
</evidence>
<feature type="non-terminal residue" evidence="1">
    <location>
        <position position="1"/>
    </location>
</feature>
<comment type="caution">
    <text evidence="1">The sequence shown here is derived from an EMBL/GenBank/DDBJ whole genome shotgun (WGS) entry which is preliminary data.</text>
</comment>
<evidence type="ECO:0000313" key="2">
    <source>
        <dbReference type="Proteomes" id="UP000831701"/>
    </source>
</evidence>
<organism evidence="1 2">
    <name type="scientific">Scortum barcoo</name>
    <name type="common">barcoo grunter</name>
    <dbReference type="NCBI Taxonomy" id="214431"/>
    <lineage>
        <taxon>Eukaryota</taxon>
        <taxon>Metazoa</taxon>
        <taxon>Chordata</taxon>
        <taxon>Craniata</taxon>
        <taxon>Vertebrata</taxon>
        <taxon>Euteleostomi</taxon>
        <taxon>Actinopterygii</taxon>
        <taxon>Neopterygii</taxon>
        <taxon>Teleostei</taxon>
        <taxon>Neoteleostei</taxon>
        <taxon>Acanthomorphata</taxon>
        <taxon>Eupercaria</taxon>
        <taxon>Centrarchiformes</taxon>
        <taxon>Terapontoidei</taxon>
        <taxon>Terapontidae</taxon>
        <taxon>Scortum</taxon>
    </lineage>
</organism>
<keyword evidence="2" id="KW-1185">Reference proteome</keyword>
<gene>
    <name evidence="1" type="ORF">L3Q82_020608</name>
</gene>
<sequence length="727" mass="82673">ETHKLRWNITGNSFAEMFLFYLIVSCALLDVVCQITLLSHPSPLLIEGSFAGEMFERVCYGKYLNLPSTYAPPFFKGQLYFTPTKRGPRRLLMDNGEVKDPRIKTSVSSVRITDLTEKDDGTFSASFVDGRQYTIVELLEILDCVDVEVKKIYGDSYFFSIPERAEFLEFTPFGNQQQTWVLWNRTDPQTNKGGRGQMKRYSFEMDKLTQADGGFYNIREKDNSLLSRIRIKVNENKRHYDADVGKSLSIQYPRIAAKWTVTFVPKNEEDHQTVMTEGSLITVGDVRVSKQQIRDRIWVEHNALRIDPVESGDSGMFEFRDPQGNLAQTVQVVVNESLPTFVFIAIIVGFIFGVFACCCCMRKCCCKKRTFKRAESAPQTAAAPANYYHLHRLQLTLLQLTLLQLTLQLPADEFPCFERIYIYLGWAIGNQGENILHFFFLQVYNPVNIHVNPFQSESGTMVVRVLLGVCVCRGLSDDVKSYGDTYRMWMFSSTATIEFIQKDSSDVTVLWRHDDPLAKEDARRKERSGSYVIYNVTRRDSGRYVMRNKAQKVLLNKTLNVVYTALQYSCSGRYEVRDNHGDLAIKVFLEIARTQANRRNEEQGTRKAGTHRSTHEAGNIDDTTKNKGKVPNDAEPGQESQQLSQPSETLYPAQPSYSPTEPLMHNPPPSYSQVVAAAEQTYTPTVPVPSEAEPKFELKGVTFLSAPPLSSESSFSNVYNSDKLNFL</sequence>
<dbReference type="Proteomes" id="UP000831701">
    <property type="component" value="Chromosome 24"/>
</dbReference>
<dbReference type="EMBL" id="CM041554">
    <property type="protein sequence ID" value="KAI3351769.1"/>
    <property type="molecule type" value="Genomic_DNA"/>
</dbReference>